<dbReference type="OrthoDB" id="3788449at2759"/>
<protein>
    <submittedName>
        <fullName evidence="1">Uncharacterized protein</fullName>
    </submittedName>
</protein>
<keyword evidence="2" id="KW-1185">Reference proteome</keyword>
<accession>A0A9Q9DWY7</accession>
<reference evidence="1" key="1">
    <citation type="submission" date="2021-12" db="EMBL/GenBank/DDBJ databases">
        <title>Curvularia clavata genome.</title>
        <authorList>
            <person name="Cao Y."/>
        </authorList>
    </citation>
    <scope>NUCLEOTIDE SEQUENCE</scope>
    <source>
        <strain evidence="1">Yc1106</strain>
    </source>
</reference>
<dbReference type="EMBL" id="CP089279">
    <property type="protein sequence ID" value="USP80976.1"/>
    <property type="molecule type" value="Genomic_DNA"/>
</dbReference>
<name>A0A9Q9DWY7_CURCL</name>
<organism evidence="1 2">
    <name type="scientific">Curvularia clavata</name>
    <dbReference type="NCBI Taxonomy" id="95742"/>
    <lineage>
        <taxon>Eukaryota</taxon>
        <taxon>Fungi</taxon>
        <taxon>Dikarya</taxon>
        <taxon>Ascomycota</taxon>
        <taxon>Pezizomycotina</taxon>
        <taxon>Dothideomycetes</taxon>
        <taxon>Pleosporomycetidae</taxon>
        <taxon>Pleosporales</taxon>
        <taxon>Pleosporineae</taxon>
        <taxon>Pleosporaceae</taxon>
        <taxon>Curvularia</taxon>
    </lineage>
</organism>
<proteinExistence type="predicted"/>
<dbReference type="Proteomes" id="UP001056012">
    <property type="component" value="Chromosome 6"/>
</dbReference>
<dbReference type="VEuPathDB" id="FungiDB:yc1106_08250"/>
<sequence>MASTNNGTLARELTDAVLILQTAIQKFTEDVEGGRQDLFSESVHDSPLSGEAAVVTVLAAVQEETKTHLKGLLEEVVMLERQLRSRGEWRPPQHSWDEPLPTTLDLANLSSATRMLSHLVRSAHSVQQQTPQQTLSAYSWSWDPAWHEFYTFLPTQNAYIYLSQWKLNAARGVWEHVSMAGTNLLPDTAAEKLGTWEDWEWDAIAGQWYLDMGSDTGEKIQMFASPWRIQEDGEWLYVGPIGQ</sequence>
<evidence type="ECO:0000313" key="2">
    <source>
        <dbReference type="Proteomes" id="UP001056012"/>
    </source>
</evidence>
<evidence type="ECO:0000313" key="1">
    <source>
        <dbReference type="EMBL" id="USP80976.1"/>
    </source>
</evidence>
<gene>
    <name evidence="1" type="ORF">yc1106_08250</name>
</gene>
<dbReference type="AlphaFoldDB" id="A0A9Q9DWY7"/>